<feature type="region of interest" description="Disordered" evidence="1">
    <location>
        <begin position="246"/>
        <end position="296"/>
    </location>
</feature>
<feature type="region of interest" description="Disordered" evidence="1">
    <location>
        <begin position="328"/>
        <end position="378"/>
    </location>
</feature>
<sequence length="1513" mass="164068">MTDASSAATYTWRLAFPFWDQVADQVPVSGGSLIAETTPEDRVETVLELASAFRVAGDAALGELYPLVPAQFGLVVDPGQPPVAFAALAVRPSQDVTTPLTRADGRRLHRTLTQVNAAAAAVAEPTWPRDPVLRAVSSAVFALPPESFYALIDIRLRGGDADAANAYVSREFQDDLDTILEAAVAEAREATDSPEMRHWLETLIAPDGKVALSTHPQLRRRLGLLDVTLAQAAELLVPDVGNLTGDEIDHPAPSRESSPADAVAHVHSGTPTQTVVSPPVDLPSVDGVGSVDVKSDGAEPDIAETVDTVNHAQAGTEQAGMAVVGAPTEDEPAHGRLTDGVAPPADEVSTDSDASAPHPDRQATAASGSPHPGLGLTSDDDLDAWEAVLRDRLAAATLAVDTDLSAVELDVLLDVYGERYRLSRGRGTTVAQIVHHFPAATLMSLVGMASIGLEDNAYWDRYWDRLKVEHGHNDESHLRPLVLPLLEKFGLDPIEGLSKSGHVQRLAIHAGIPASSAGRLVEVLSTYIGSVSSRDTQPFVDWVRQPGQEHVFERLDYPTRNFVRYSGAHGAELLGEMARIVAEISENPAADASALTADQTFLPELLVDPLRRALQDADVSGSVRSQRRRSRQAPTLHLEADDSMVVRIPAPSSHTSAPWTVTLDNHVVRVAAEKFSSDRSVEVPLEHPTRRVVVTHPSLAHPIELRLYDASKPLILFTTQGEHIADTARLPRSEVLTALPGDLTVLGEHPHAPRVIDEFGAPLGWAGWTIRQWDLTETTSLRTRTSQGEVRDLPVGSQALPGLFDEPGDPLPMLPGVFSEKLPVLHARPWIVLPALGGSEATWTIRYRRAGATEWVVQGDYLSPDGGEVPLFADEPAQLGRFDVRVTGPFGARFETSVFVAEGLEIAYDDSLRIPTDDGLTEVTATVWSDDPTLVVLDPNLQFGPDDSKRSLRIRRGAASEVVTVRPPRMEFRMTPVGGVPSWSDRQIGRRPDDFTGAVLAVRGIPEDIDVVAEVRDHTGSVRAREEFASRSRGGVLTMTADRLAGAARQAQSGEVVLQLTYPDDTYAAPIIRFNTVAADVRITVEEDEILVRGRNLHPDTTVHIWKVARPWSPVLTVPLVRGRAPLPASAREVGDLRIAPVVQDDWDPVPPSPLPSGDSVRIARPGEFTDPATNGLSRFLLCQAGTDDIDPARPEVWSALGLLSRELEAGDDQRFRQLSRLLGNSPRRAALSLAAAPLDSSDKLALFIRSGLVFHSFKPYGREDLLARAASTAISSEPWLDVLITIADIPAGSVEDRMSLRNRLQGVGGHTLIAILKTGSDPLAISASLDAELVLRSDQPDEVTKFLDAKRLVPGGLTDAASRYDAYRALFRNKDSEIDRLREFYGVLLEGRFQPLGEVRRFGVLWRAVTARTRKLGNVTNAHPWANAPFASLAFCLYARLAAADEIRLDPPPGLDTAWAWFAAREPQQTMIDLLVAEALVTRMTLPDRKRNPYSAFDSMTDEDIVDLIVTP</sequence>
<name>A0ABY1MX36_9ACTN</name>
<evidence type="ECO:0000313" key="3">
    <source>
        <dbReference type="Proteomes" id="UP000315460"/>
    </source>
</evidence>
<dbReference type="EMBL" id="FXTG01000001">
    <property type="protein sequence ID" value="SMO42332.1"/>
    <property type="molecule type" value="Genomic_DNA"/>
</dbReference>
<dbReference type="Proteomes" id="UP000315460">
    <property type="component" value="Unassembled WGS sequence"/>
</dbReference>
<proteinExistence type="predicted"/>
<organism evidence="2 3">
    <name type="scientific">Dietzia kunjamensis subsp. schimae</name>
    <dbReference type="NCBI Taxonomy" id="498198"/>
    <lineage>
        <taxon>Bacteria</taxon>
        <taxon>Bacillati</taxon>
        <taxon>Actinomycetota</taxon>
        <taxon>Actinomycetes</taxon>
        <taxon>Mycobacteriales</taxon>
        <taxon>Dietziaceae</taxon>
        <taxon>Dietzia</taxon>
    </lineage>
</organism>
<accession>A0ABY1MX36</accession>
<dbReference type="RefSeq" id="WP_154828129.1">
    <property type="nucleotide sequence ID" value="NZ_BAAAQH010000004.1"/>
</dbReference>
<feature type="compositionally biased region" description="Low complexity" evidence="1">
    <location>
        <begin position="275"/>
        <end position="292"/>
    </location>
</feature>
<reference evidence="2 3" key="1">
    <citation type="submission" date="2017-05" db="EMBL/GenBank/DDBJ databases">
        <authorList>
            <person name="Varghese N."/>
            <person name="Submissions S."/>
        </authorList>
    </citation>
    <scope>NUCLEOTIDE SEQUENCE [LARGE SCALE GENOMIC DNA]</scope>
    <source>
        <strain evidence="2 3">DSM 45139</strain>
    </source>
</reference>
<keyword evidence="3" id="KW-1185">Reference proteome</keyword>
<protein>
    <submittedName>
        <fullName evidence="2">Uncharacterized protein</fullName>
    </submittedName>
</protein>
<evidence type="ECO:0000313" key="2">
    <source>
        <dbReference type="EMBL" id="SMO42332.1"/>
    </source>
</evidence>
<gene>
    <name evidence="2" type="ORF">SAMN06265174_101534</name>
</gene>
<evidence type="ECO:0000256" key="1">
    <source>
        <dbReference type="SAM" id="MobiDB-lite"/>
    </source>
</evidence>
<comment type="caution">
    <text evidence="2">The sequence shown here is derived from an EMBL/GenBank/DDBJ whole genome shotgun (WGS) entry which is preliminary data.</text>
</comment>